<organism evidence="2 3">
    <name type="scientific">Candidatus Borkfalkia excrementigallinarum</name>
    <dbReference type="NCBI Taxonomy" id="2838506"/>
    <lineage>
        <taxon>Bacteria</taxon>
        <taxon>Bacillati</taxon>
        <taxon>Bacillota</taxon>
        <taxon>Clostridia</taxon>
        <taxon>Christensenellales</taxon>
        <taxon>Christensenellaceae</taxon>
        <taxon>Candidatus Borkfalkia</taxon>
    </lineage>
</organism>
<dbReference type="InterPro" id="IPR036866">
    <property type="entry name" value="RibonucZ/Hydroxyglut_hydro"/>
</dbReference>
<dbReference type="InterPro" id="IPR001279">
    <property type="entry name" value="Metallo-B-lactamas"/>
</dbReference>
<reference evidence="2" key="1">
    <citation type="journal article" date="2021" name="PeerJ">
        <title>Extensive microbial diversity within the chicken gut microbiome revealed by metagenomics and culture.</title>
        <authorList>
            <person name="Gilroy R."/>
            <person name="Ravi A."/>
            <person name="Getino M."/>
            <person name="Pursley I."/>
            <person name="Horton D.L."/>
            <person name="Alikhan N.F."/>
            <person name="Baker D."/>
            <person name="Gharbi K."/>
            <person name="Hall N."/>
            <person name="Watson M."/>
            <person name="Adriaenssens E.M."/>
            <person name="Foster-Nyarko E."/>
            <person name="Jarju S."/>
            <person name="Secka A."/>
            <person name="Antonio M."/>
            <person name="Oren A."/>
            <person name="Chaudhuri R.R."/>
            <person name="La Ragione R."/>
            <person name="Hildebrand F."/>
            <person name="Pallen M.J."/>
        </authorList>
    </citation>
    <scope>NUCLEOTIDE SEQUENCE</scope>
    <source>
        <strain evidence="2">1345</strain>
    </source>
</reference>
<dbReference type="Pfam" id="PF12706">
    <property type="entry name" value="Lactamase_B_2"/>
    <property type="match status" value="1"/>
</dbReference>
<dbReference type="SUPFAM" id="SSF56281">
    <property type="entry name" value="Metallo-hydrolase/oxidoreductase"/>
    <property type="match status" value="1"/>
</dbReference>
<proteinExistence type="predicted"/>
<comment type="caution">
    <text evidence="2">The sequence shown here is derived from an EMBL/GenBank/DDBJ whole genome shotgun (WGS) entry which is preliminary data.</text>
</comment>
<dbReference type="PANTHER" id="PTHR42663:SF6">
    <property type="entry name" value="HYDROLASE C777.06C-RELATED"/>
    <property type="match status" value="1"/>
</dbReference>
<reference evidence="2" key="2">
    <citation type="submission" date="2021-04" db="EMBL/GenBank/DDBJ databases">
        <authorList>
            <person name="Gilroy R."/>
        </authorList>
    </citation>
    <scope>NUCLEOTIDE SEQUENCE</scope>
    <source>
        <strain evidence="2">1345</strain>
    </source>
</reference>
<gene>
    <name evidence="2" type="ORF">H9729_03585</name>
</gene>
<evidence type="ECO:0000313" key="2">
    <source>
        <dbReference type="EMBL" id="HIY96746.1"/>
    </source>
</evidence>
<dbReference type="EMBL" id="DXCQ01000028">
    <property type="protein sequence ID" value="HIY96746.1"/>
    <property type="molecule type" value="Genomic_DNA"/>
</dbReference>
<feature type="domain" description="Metallo-beta-lactamase" evidence="1">
    <location>
        <begin position="65"/>
        <end position="229"/>
    </location>
</feature>
<sequence length="279" mass="32125">MKIRYLGTAAAEGFPAAFCNCSSCISARKNLKKELRTRSQLLVDEDLMIDFPPDSYCHAMRFGVDLSAVRYLLVTHSHTDHFYAQEFVNRGYKFANDLTVPDLEIFGNETVAEVFIEGTKREMRDCVRSHIQTHIIRPYEKFRIGQYEILTLPAHHTPKEEALLYCVRKGDIDLLYLNDTGFVEDACFRFLAQNSVRAQFVSMDCTFADDPSPHSDRHMGFAENERLREKLIKNQIVSENAKYYVTHFSHNSAPLRDRIESEASRRGFTAAYDGMEIIL</sequence>
<name>A0A9D1ZWK4_9FIRM</name>
<dbReference type="Proteomes" id="UP000886750">
    <property type="component" value="Unassembled WGS sequence"/>
</dbReference>
<dbReference type="Gene3D" id="3.60.15.10">
    <property type="entry name" value="Ribonuclease Z/Hydroxyacylglutathione hydrolase-like"/>
    <property type="match status" value="1"/>
</dbReference>
<evidence type="ECO:0000259" key="1">
    <source>
        <dbReference type="Pfam" id="PF12706"/>
    </source>
</evidence>
<evidence type="ECO:0000313" key="3">
    <source>
        <dbReference type="Proteomes" id="UP000886750"/>
    </source>
</evidence>
<dbReference type="AlphaFoldDB" id="A0A9D1ZWK4"/>
<protein>
    <recommendedName>
        <fullName evidence="1">Metallo-beta-lactamase domain-containing protein</fullName>
    </recommendedName>
</protein>
<accession>A0A9D1ZWK4</accession>
<dbReference type="PANTHER" id="PTHR42663">
    <property type="entry name" value="HYDROLASE C777.06C-RELATED-RELATED"/>
    <property type="match status" value="1"/>
</dbReference>